<keyword evidence="2" id="KW-1185">Reference proteome</keyword>
<sequence length="202" mass="22600">PSKGRLSLLRSISIQEKLSRPDQLLPGPNQNFIHSNCIPSSRSHSIGGARCFSIASLSGKEVQARNWEAGGYQRSSADSLHVSDPEIEITLRRLRKVALTLTLINFGSSNFQKPNLMENNDWTLKELAMPNVCTNLEPVQSYELKSSLIYLLPKFHGLAGEGPHKNLKEFHVLCSTMRLHGILKVYIKMKAFPFSLDEVAKD</sequence>
<comment type="caution">
    <text evidence="1">The sequence shown here is derived from an EMBL/GenBank/DDBJ whole genome shotgun (WGS) entry which is preliminary data.</text>
</comment>
<dbReference type="AlphaFoldDB" id="A0A371I0F2"/>
<protein>
    <submittedName>
        <fullName evidence="1">Uncharacterized protein</fullName>
    </submittedName>
</protein>
<evidence type="ECO:0000313" key="2">
    <source>
        <dbReference type="Proteomes" id="UP000257109"/>
    </source>
</evidence>
<name>A0A371I0F2_MUCPR</name>
<feature type="non-terminal residue" evidence="1">
    <location>
        <position position="202"/>
    </location>
</feature>
<proteinExistence type="predicted"/>
<dbReference type="Proteomes" id="UP000257109">
    <property type="component" value="Unassembled WGS sequence"/>
</dbReference>
<reference evidence="1" key="1">
    <citation type="submission" date="2018-05" db="EMBL/GenBank/DDBJ databases">
        <title>Draft genome of Mucuna pruriens seed.</title>
        <authorList>
            <person name="Nnadi N.E."/>
            <person name="Vos R."/>
            <person name="Hasami M.H."/>
            <person name="Devisetty U.K."/>
            <person name="Aguiy J.C."/>
        </authorList>
    </citation>
    <scope>NUCLEOTIDE SEQUENCE [LARGE SCALE GENOMIC DNA]</scope>
    <source>
        <strain evidence="1">JCA_2017</strain>
    </source>
</reference>
<dbReference type="EMBL" id="QJKJ01001267">
    <property type="protein sequence ID" value="RDY08479.1"/>
    <property type="molecule type" value="Genomic_DNA"/>
</dbReference>
<dbReference type="OrthoDB" id="1422241at2759"/>
<feature type="non-terminal residue" evidence="1">
    <location>
        <position position="1"/>
    </location>
</feature>
<gene>
    <name evidence="1" type="ORF">CR513_07289</name>
</gene>
<accession>A0A371I0F2</accession>
<organism evidence="1 2">
    <name type="scientific">Mucuna pruriens</name>
    <name type="common">Velvet bean</name>
    <name type="synonym">Dolichos pruriens</name>
    <dbReference type="NCBI Taxonomy" id="157652"/>
    <lineage>
        <taxon>Eukaryota</taxon>
        <taxon>Viridiplantae</taxon>
        <taxon>Streptophyta</taxon>
        <taxon>Embryophyta</taxon>
        <taxon>Tracheophyta</taxon>
        <taxon>Spermatophyta</taxon>
        <taxon>Magnoliopsida</taxon>
        <taxon>eudicotyledons</taxon>
        <taxon>Gunneridae</taxon>
        <taxon>Pentapetalae</taxon>
        <taxon>rosids</taxon>
        <taxon>fabids</taxon>
        <taxon>Fabales</taxon>
        <taxon>Fabaceae</taxon>
        <taxon>Papilionoideae</taxon>
        <taxon>50 kb inversion clade</taxon>
        <taxon>NPAAA clade</taxon>
        <taxon>indigoferoid/millettioid clade</taxon>
        <taxon>Phaseoleae</taxon>
        <taxon>Mucuna</taxon>
    </lineage>
</organism>
<evidence type="ECO:0000313" key="1">
    <source>
        <dbReference type="EMBL" id="RDY08479.1"/>
    </source>
</evidence>